<feature type="compositionally biased region" description="Low complexity" evidence="7">
    <location>
        <begin position="558"/>
        <end position="574"/>
    </location>
</feature>
<comment type="similarity">
    <text evidence="2">Belongs to the VPS54 family.</text>
</comment>
<keyword evidence="3" id="KW-0813">Transport</keyword>
<dbReference type="GO" id="GO:0005829">
    <property type="term" value="C:cytosol"/>
    <property type="evidence" value="ECO:0007669"/>
    <property type="project" value="GOC"/>
</dbReference>
<dbReference type="STRING" id="1035309.A0A2C5X2R3"/>
<dbReference type="InterPro" id="IPR012501">
    <property type="entry name" value="Vps54_C"/>
</dbReference>
<dbReference type="GO" id="GO:0000938">
    <property type="term" value="C:GARP complex"/>
    <property type="evidence" value="ECO:0007669"/>
    <property type="project" value="InterPro"/>
</dbReference>
<evidence type="ECO:0000256" key="1">
    <source>
        <dbReference type="ARBA" id="ARBA00004601"/>
    </source>
</evidence>
<feature type="region of interest" description="Disordered" evidence="7">
    <location>
        <begin position="141"/>
        <end position="227"/>
    </location>
</feature>
<evidence type="ECO:0000256" key="7">
    <source>
        <dbReference type="SAM" id="MobiDB-lite"/>
    </source>
</evidence>
<reference evidence="9 10" key="1">
    <citation type="journal article" date="2013" name="Fungal Biol.">
        <title>Analysis of microsatellite markers in the genome of the plant pathogen Ceratocystis fimbriata.</title>
        <authorList>
            <person name="Simpson M.C."/>
            <person name="Wilken P.M."/>
            <person name="Coetzee M.P."/>
            <person name="Wingfield M.J."/>
            <person name="Wingfield B.D."/>
        </authorList>
    </citation>
    <scope>NUCLEOTIDE SEQUENCE [LARGE SCALE GENOMIC DNA]</scope>
    <source>
        <strain evidence="9 10">CBS 114723</strain>
    </source>
</reference>
<evidence type="ECO:0000256" key="2">
    <source>
        <dbReference type="ARBA" id="ARBA00009150"/>
    </source>
</evidence>
<dbReference type="InterPro" id="IPR039745">
    <property type="entry name" value="Vps54"/>
</dbReference>
<evidence type="ECO:0000259" key="8">
    <source>
        <dbReference type="Pfam" id="PF07928"/>
    </source>
</evidence>
<dbReference type="GO" id="GO:0015031">
    <property type="term" value="P:protein transport"/>
    <property type="evidence" value="ECO:0007669"/>
    <property type="project" value="UniProtKB-KW"/>
</dbReference>
<organism evidence="9 10">
    <name type="scientific">Ceratocystis fimbriata CBS 114723</name>
    <dbReference type="NCBI Taxonomy" id="1035309"/>
    <lineage>
        <taxon>Eukaryota</taxon>
        <taxon>Fungi</taxon>
        <taxon>Dikarya</taxon>
        <taxon>Ascomycota</taxon>
        <taxon>Pezizomycotina</taxon>
        <taxon>Sordariomycetes</taxon>
        <taxon>Hypocreomycetidae</taxon>
        <taxon>Microascales</taxon>
        <taxon>Ceratocystidaceae</taxon>
        <taxon>Ceratocystis</taxon>
    </lineage>
</organism>
<proteinExistence type="inferred from homology"/>
<feature type="region of interest" description="Disordered" evidence="7">
    <location>
        <begin position="625"/>
        <end position="649"/>
    </location>
</feature>
<feature type="domain" description="Vacuolar protein sorting-associated protein 54 C-terminal" evidence="8">
    <location>
        <begin position="830"/>
        <end position="964"/>
    </location>
</feature>
<feature type="compositionally biased region" description="Basic and acidic residues" evidence="7">
    <location>
        <begin position="160"/>
        <end position="170"/>
    </location>
</feature>
<reference evidence="9 10" key="2">
    <citation type="journal article" date="2013" name="IMA Fungus">
        <title>IMA Genome-F 1: Ceratocystis fimbriata: Draft nuclear genome sequence for the plant pathogen, Ceratocystis fimbriata.</title>
        <authorList>
            <person name="Wilken P.M."/>
            <person name="Steenkamp E.T."/>
            <person name="Wingfield M.J."/>
            <person name="de Beer Z.W."/>
            <person name="Wingfield B.D."/>
        </authorList>
    </citation>
    <scope>NUCLEOTIDE SEQUENCE [LARGE SCALE GENOMIC DNA]</scope>
    <source>
        <strain evidence="9 10">CBS 114723</strain>
    </source>
</reference>
<gene>
    <name evidence="9" type="primary">VPS54</name>
    <name evidence="9" type="ORF">CFIMG_004869RA</name>
</gene>
<protein>
    <submittedName>
        <fullName evidence="9">Vacuolar protein sorting-associated protein 54, chloroplastic</fullName>
    </submittedName>
</protein>
<keyword evidence="10" id="KW-1185">Reference proteome</keyword>
<sequence>MFSGPSSSDHPHPRGVSPSTTSFDNSHTRHGPSYRAHPSARRGSTASSIHSIGGSLDTSSSTWGSQVLESGQNAISTLLQPPILRTGLQPHAAPLAFSAHKTPTTRDIPPVPLTNIPRIDAAEFRPYLSKISALYEQLQRAKDSETDTAPTTSSRSLSKTADDAHDDNNTHYRRPSSRGASVVVGTGPMSRRTSTSSADILGHSRRSSSAQGRRAHHQGPSPLSTIPGVYFEEDFHLENPRTFDVVSERSEVIRTDNKSATNSTTSTGPRKSLATNAILQEKLSWYMDTIEVHLINSISNASTTFFGALGSLRELHTEAADCVQRIRHLRQELMAIDHEIVSSGRELMQKKRRRENIQQLNDAVVQVRRVVEGLSYCEALVDGDEVDKALEAIGALELLISGEKDGPIGNEPSYQHGAIIDLRNAVALGGVNNDLNILRFRIGKSYETRFQDVLKADLQRHYKSASKHDVLLRWSSSSLRARGGHSREASAPLPSPAIPSYMQATDELRQNLVALLPGLHQANHVAAAVSAYREWIIHEIRSIVRRPLPSASDDDAESTMSSMTSRSSGRRQGTQEILARNLRALTPEDAEELWCTIYVQVAEAMRRLSTQAKILLDVASSVDNPSGGVKSPVGRSPLVSPTTSKYSDQEKSVFEEMHESLDLANLMGKAVDMAHDRIIRVLRVRSEQSTHLPLMWFLRYFTLNLYFATECESISGRSGTALKTIVNGHIMEFVKEHGTTEIQSLAQSMEADNWNVRDFDESDATLLAAVLNSGTVDPPQWFEDTLVYKPYHEEDEVPPPPPIAKDKEKEKEKEKDKEKEKARPAYIGEESWFLPYSAIICLRGINQFMRLTAGIPSLATDIGLSLVQYLQLFNSRCRQLILGAGATRSAGLRTITTKHLALAVRSVDFTATLIRYLRDFMRRHAGSSSPAVASLMNEFDRVHHQLQEHQDNIYQKLVEIMSGRAVVHSNALRSIDWTVPVEGTAHPYAEMLVKDTSMLHRVLSKFMPKPAVNMIMLPVFASFKEHLGKALREANAQTEAGRQSMLVDVNLLISKLSKIDGFSDLGDYLKSIVQAKEALTQPPPPLSKQSNSREEPPALGSVGSETGGESGASADVRPASSGGSSGGSEDAAAATAKDDASANVSVSSVSHPSPGTKSPAPHPQQESTEKDL</sequence>
<dbReference type="EMBL" id="APWK03000070">
    <property type="protein sequence ID" value="PHH52333.1"/>
    <property type="molecule type" value="Genomic_DNA"/>
</dbReference>
<name>A0A2C5X2R3_9PEZI</name>
<feature type="region of interest" description="Disordered" evidence="7">
    <location>
        <begin position="792"/>
        <end position="822"/>
    </location>
</feature>
<keyword evidence="4" id="KW-0653">Protein transport</keyword>
<dbReference type="Pfam" id="PF07928">
    <property type="entry name" value="Vps54"/>
    <property type="match status" value="1"/>
</dbReference>
<dbReference type="Proteomes" id="UP000222788">
    <property type="component" value="Unassembled WGS sequence"/>
</dbReference>
<dbReference type="PANTHER" id="PTHR12965:SF0">
    <property type="entry name" value="VACUOLAR PROTEIN SORTING-ASSOCIATED PROTEIN 54"/>
    <property type="match status" value="1"/>
</dbReference>
<feature type="compositionally biased region" description="Basic and acidic residues" evidence="7">
    <location>
        <begin position="804"/>
        <end position="822"/>
    </location>
</feature>
<feature type="compositionally biased region" description="Polar residues" evidence="7">
    <location>
        <begin position="147"/>
        <end position="159"/>
    </location>
</feature>
<evidence type="ECO:0000256" key="4">
    <source>
        <dbReference type="ARBA" id="ARBA00022927"/>
    </source>
</evidence>
<keyword evidence="5" id="KW-0333">Golgi apparatus</keyword>
<dbReference type="GO" id="GO:0006896">
    <property type="term" value="P:Golgi to vacuole transport"/>
    <property type="evidence" value="ECO:0007669"/>
    <property type="project" value="TreeGrafter"/>
</dbReference>
<comment type="caution">
    <text evidence="9">The sequence shown here is derived from an EMBL/GenBank/DDBJ whole genome shotgun (WGS) entry which is preliminary data.</text>
</comment>
<dbReference type="AlphaFoldDB" id="A0A2C5X2R3"/>
<keyword evidence="6" id="KW-0175">Coiled coil</keyword>
<evidence type="ECO:0000256" key="5">
    <source>
        <dbReference type="ARBA" id="ARBA00023034"/>
    </source>
</evidence>
<feature type="compositionally biased region" description="Low complexity" evidence="7">
    <location>
        <begin position="1111"/>
        <end position="1150"/>
    </location>
</feature>
<dbReference type="OrthoDB" id="10259024at2759"/>
<dbReference type="GO" id="GO:0042147">
    <property type="term" value="P:retrograde transport, endosome to Golgi"/>
    <property type="evidence" value="ECO:0007669"/>
    <property type="project" value="InterPro"/>
</dbReference>
<feature type="region of interest" description="Disordered" evidence="7">
    <location>
        <begin position="549"/>
        <end position="574"/>
    </location>
</feature>
<feature type="region of interest" description="Disordered" evidence="7">
    <location>
        <begin position="1079"/>
        <end position="1172"/>
    </location>
</feature>
<dbReference type="PANTHER" id="PTHR12965">
    <property type="entry name" value="VACUOLAR PROTEIN SORTING 54"/>
    <property type="match status" value="1"/>
</dbReference>
<evidence type="ECO:0000313" key="9">
    <source>
        <dbReference type="EMBL" id="PHH52333.1"/>
    </source>
</evidence>
<evidence type="ECO:0000313" key="10">
    <source>
        <dbReference type="Proteomes" id="UP000222788"/>
    </source>
</evidence>
<accession>A0A2C5X2R3</accession>
<evidence type="ECO:0000256" key="3">
    <source>
        <dbReference type="ARBA" id="ARBA00022448"/>
    </source>
</evidence>
<feature type="compositionally biased region" description="Polar residues" evidence="7">
    <location>
        <begin position="42"/>
        <end position="64"/>
    </location>
</feature>
<evidence type="ECO:0000256" key="6">
    <source>
        <dbReference type="ARBA" id="ARBA00023054"/>
    </source>
</evidence>
<feature type="region of interest" description="Disordered" evidence="7">
    <location>
        <begin position="1"/>
        <end position="64"/>
    </location>
</feature>
<dbReference type="Gene3D" id="1.20.1280.130">
    <property type="match status" value="1"/>
</dbReference>
<dbReference type="GO" id="GO:0019905">
    <property type="term" value="F:syntaxin binding"/>
    <property type="evidence" value="ECO:0007669"/>
    <property type="project" value="TreeGrafter"/>
</dbReference>
<comment type="subcellular location">
    <subcellularLocation>
        <location evidence="1">Golgi apparatus</location>
        <location evidence="1">trans-Golgi network</location>
    </subcellularLocation>
</comment>